<evidence type="ECO:0000259" key="1">
    <source>
        <dbReference type="PROSITE" id="PS50093"/>
    </source>
</evidence>
<dbReference type="PROSITE" id="PS50093">
    <property type="entry name" value="PKD"/>
    <property type="match status" value="1"/>
</dbReference>
<dbReference type="PROSITE" id="PS51257">
    <property type="entry name" value="PROKAR_LIPOPROTEIN"/>
    <property type="match status" value="1"/>
</dbReference>
<dbReference type="InterPro" id="IPR035986">
    <property type="entry name" value="PKD_dom_sf"/>
</dbReference>
<reference evidence="3" key="1">
    <citation type="journal article" date="2019" name="Int. J. Syst. Evol. Microbiol.">
        <title>The Global Catalogue of Microorganisms (GCM) 10K type strain sequencing project: providing services to taxonomists for standard genome sequencing and annotation.</title>
        <authorList>
            <consortium name="The Broad Institute Genomics Platform"/>
            <consortium name="The Broad Institute Genome Sequencing Center for Infectious Disease"/>
            <person name="Wu L."/>
            <person name="Ma J."/>
        </authorList>
    </citation>
    <scope>NUCLEOTIDE SEQUENCE [LARGE SCALE GENOMIC DNA]</scope>
    <source>
        <strain evidence="3">CCUG 60742</strain>
    </source>
</reference>
<dbReference type="SUPFAM" id="SSF49299">
    <property type="entry name" value="PKD domain"/>
    <property type="match status" value="1"/>
</dbReference>
<dbReference type="RefSeq" id="WP_377143862.1">
    <property type="nucleotide sequence ID" value="NZ_JBHTIA010000012.1"/>
</dbReference>
<name>A0ABW2ZIW7_9SPHI</name>
<dbReference type="Gene3D" id="2.60.40.10">
    <property type="entry name" value="Immunoglobulins"/>
    <property type="match status" value="1"/>
</dbReference>
<keyword evidence="3" id="KW-1185">Reference proteome</keyword>
<dbReference type="CDD" id="cd00146">
    <property type="entry name" value="PKD"/>
    <property type="match status" value="1"/>
</dbReference>
<evidence type="ECO:0000313" key="2">
    <source>
        <dbReference type="EMBL" id="MFD0766180.1"/>
    </source>
</evidence>
<dbReference type="Proteomes" id="UP001597073">
    <property type="component" value="Unassembled WGS sequence"/>
</dbReference>
<organism evidence="2 3">
    <name type="scientific">Mucilaginibacter lutimaris</name>
    <dbReference type="NCBI Taxonomy" id="931629"/>
    <lineage>
        <taxon>Bacteria</taxon>
        <taxon>Pseudomonadati</taxon>
        <taxon>Bacteroidota</taxon>
        <taxon>Sphingobacteriia</taxon>
        <taxon>Sphingobacteriales</taxon>
        <taxon>Sphingobacteriaceae</taxon>
        <taxon>Mucilaginibacter</taxon>
    </lineage>
</organism>
<dbReference type="EMBL" id="JBHTIA010000012">
    <property type="protein sequence ID" value="MFD0766180.1"/>
    <property type="molecule type" value="Genomic_DNA"/>
</dbReference>
<sequence length="694" mass="74577">MNAIKYFLSITLILAVITGCKKEKFDDVSFVNNVSDPAKISVLFDITQDNTGLVTITPNGEGASTYDVYYGDGGETFVKVAAGQNIQHKYAEGVYTVKIVGHGISGKTAEITQPLTVSFKAPANLKPTITTNGLVVTVGATADYETMFHVYYGDETTANPEPYDTFLQEQTATHSYAKAGTYKVRVVALSGGAATTTAEQTIKVGKQIDLPLAFDDPNFDYTTSDFGNNQSELAIDPKNNSNKVLKVTKPASAEVWAGTTLGTATGFANKVPVSALNNKMTMRVYSPAAGLTVKLKLEDHTNDQKSVETDAKTTVANAWETLTFDFNNPSPTTKPLDVSTTYDKASVFFDFGTPGSGKVFYMDDLQMAIQIAQISLPVTFDAPNTNYTVTDFGNNITVDANDPTDASNKVKKTTKPNGAETWAGTTIGTPAGFSAKIPVTASYAKMSMRVYSPAAGLHIRLKIEDHTNGNISVETEAITTVANAWETLTFDFTAPVAGTPALNAANTYDKASVFFDFGTSGNGKVFYWDDVKFVPQPSAILGIPLDFQSSTLNYAFTDFEGGVVTVVNNPSATGINTSSKVAKMVKNAGATYGGSYITLAGPIDFTKKILKMKVYSPRAGTKVLLKVENLTNGGISFEKEVTTTKVNEWEELTFDYSAINTANTYQKVVLIFDNGTAGNGSANFTWYFDDITLN</sequence>
<proteinExistence type="predicted"/>
<feature type="domain" description="PKD" evidence="1">
    <location>
        <begin position="152"/>
        <end position="204"/>
    </location>
</feature>
<gene>
    <name evidence="2" type="ORF">ACFQZI_15060</name>
</gene>
<protein>
    <recommendedName>
        <fullName evidence="1">PKD domain-containing protein</fullName>
    </recommendedName>
</protein>
<dbReference type="Gene3D" id="2.60.120.260">
    <property type="entry name" value="Galactose-binding domain-like"/>
    <property type="match status" value="3"/>
</dbReference>
<comment type="caution">
    <text evidence="2">The sequence shown here is derived from an EMBL/GenBank/DDBJ whole genome shotgun (WGS) entry which is preliminary data.</text>
</comment>
<evidence type="ECO:0000313" key="3">
    <source>
        <dbReference type="Proteomes" id="UP001597073"/>
    </source>
</evidence>
<dbReference type="InterPro" id="IPR000601">
    <property type="entry name" value="PKD_dom"/>
</dbReference>
<dbReference type="InterPro" id="IPR013783">
    <property type="entry name" value="Ig-like_fold"/>
</dbReference>
<accession>A0ABW2ZIW7</accession>